<comment type="caution">
    <text evidence="3">The sequence shown here is derived from an EMBL/GenBank/DDBJ whole genome shotgun (WGS) entry which is preliminary data.</text>
</comment>
<organism evidence="3 4">
    <name type="scientific">Dermatophagoides farinae</name>
    <name type="common">American house dust mite</name>
    <dbReference type="NCBI Taxonomy" id="6954"/>
    <lineage>
        <taxon>Eukaryota</taxon>
        <taxon>Metazoa</taxon>
        <taxon>Ecdysozoa</taxon>
        <taxon>Arthropoda</taxon>
        <taxon>Chelicerata</taxon>
        <taxon>Arachnida</taxon>
        <taxon>Acari</taxon>
        <taxon>Acariformes</taxon>
        <taxon>Sarcoptiformes</taxon>
        <taxon>Astigmata</taxon>
        <taxon>Psoroptidia</taxon>
        <taxon>Analgoidea</taxon>
        <taxon>Pyroglyphidae</taxon>
        <taxon>Dermatophagoidinae</taxon>
        <taxon>Dermatophagoides</taxon>
    </lineage>
</organism>
<gene>
    <name evidence="3" type="ORF">DERF_001173</name>
</gene>
<dbReference type="AlphaFoldDB" id="A0A922IAC0"/>
<name>A0A922IAC0_DERFA</name>
<sequence length="196" mass="22542">MMMNIIKSSSSCQQQPPQHQHDQIEQKCWPKPRQKCRIKYVRLKLFDSIINIQHHHCHQKYFPMDDDIQFNKSLAVCLFDKFFDNNNNSNSSNNHSTATFNHRSSKQSSIMNLFIRMWPTIFLHHILYVQLLLTLLGPSMTIATSQRISANIGDNVILKCALESSMSSSSLSSSSSSTIVNNPNNHQTSSTHHHHH</sequence>
<evidence type="ECO:0000313" key="4">
    <source>
        <dbReference type="Proteomes" id="UP000790347"/>
    </source>
</evidence>
<evidence type="ECO:0000256" key="2">
    <source>
        <dbReference type="SAM" id="Phobius"/>
    </source>
</evidence>
<reference evidence="3" key="1">
    <citation type="submission" date="2013-05" db="EMBL/GenBank/DDBJ databases">
        <authorList>
            <person name="Yim A.K.Y."/>
            <person name="Chan T.F."/>
            <person name="Ji K.M."/>
            <person name="Liu X.Y."/>
            <person name="Zhou J.W."/>
            <person name="Li R.Q."/>
            <person name="Yang K.Y."/>
            <person name="Li J."/>
            <person name="Li M."/>
            <person name="Law P.T.W."/>
            <person name="Wu Y.L."/>
            <person name="Cai Z.L."/>
            <person name="Qin H."/>
            <person name="Bao Y."/>
            <person name="Leung R.K.K."/>
            <person name="Ng P.K.S."/>
            <person name="Zou J."/>
            <person name="Zhong X.J."/>
            <person name="Ran P.X."/>
            <person name="Zhong N.S."/>
            <person name="Liu Z.G."/>
            <person name="Tsui S.K.W."/>
        </authorList>
    </citation>
    <scope>NUCLEOTIDE SEQUENCE</scope>
    <source>
        <strain evidence="3">Derf</strain>
        <tissue evidence="3">Whole organism</tissue>
    </source>
</reference>
<evidence type="ECO:0000256" key="1">
    <source>
        <dbReference type="SAM" id="MobiDB-lite"/>
    </source>
</evidence>
<feature type="transmembrane region" description="Helical" evidence="2">
    <location>
        <begin position="113"/>
        <end position="136"/>
    </location>
</feature>
<evidence type="ECO:0000313" key="3">
    <source>
        <dbReference type="EMBL" id="KAH9527132.1"/>
    </source>
</evidence>
<keyword evidence="2" id="KW-1133">Transmembrane helix</keyword>
<feature type="compositionally biased region" description="Low complexity" evidence="1">
    <location>
        <begin position="8"/>
        <end position="18"/>
    </location>
</feature>
<proteinExistence type="predicted"/>
<reference evidence="3" key="2">
    <citation type="journal article" date="2022" name="Res Sq">
        <title>Comparative Genomics Reveals Insights into the Divergent Evolution of Astigmatic Mites and Household Pest Adaptations.</title>
        <authorList>
            <person name="Xiong Q."/>
            <person name="Wan A.T.-Y."/>
            <person name="Liu X.-Y."/>
            <person name="Fung C.S.-H."/>
            <person name="Xiao X."/>
            <person name="Malainual N."/>
            <person name="Hou J."/>
            <person name="Wang L."/>
            <person name="Wang M."/>
            <person name="Yang K."/>
            <person name="Cui Y."/>
            <person name="Leung E."/>
            <person name="Nong W."/>
            <person name="Shin S.-K."/>
            <person name="Au S."/>
            <person name="Jeong K.Y."/>
            <person name="Chew F.T."/>
            <person name="Hui J."/>
            <person name="Leung T.F."/>
            <person name="Tungtrongchitr A."/>
            <person name="Zhong N."/>
            <person name="Liu Z."/>
            <person name="Tsui S."/>
        </authorList>
    </citation>
    <scope>NUCLEOTIDE SEQUENCE</scope>
    <source>
        <strain evidence="3">Derf</strain>
        <tissue evidence="3">Whole organism</tissue>
    </source>
</reference>
<feature type="region of interest" description="Disordered" evidence="1">
    <location>
        <begin position="1"/>
        <end position="25"/>
    </location>
</feature>
<keyword evidence="2" id="KW-0472">Membrane</keyword>
<keyword evidence="2" id="KW-0812">Transmembrane</keyword>
<dbReference type="EMBL" id="ASGP02000001">
    <property type="protein sequence ID" value="KAH9527132.1"/>
    <property type="molecule type" value="Genomic_DNA"/>
</dbReference>
<protein>
    <submittedName>
        <fullName evidence="3">Uncharacterized protein</fullName>
    </submittedName>
</protein>
<accession>A0A922IAC0</accession>
<feature type="region of interest" description="Disordered" evidence="1">
    <location>
        <begin position="169"/>
        <end position="196"/>
    </location>
</feature>
<feature type="compositionally biased region" description="Low complexity" evidence="1">
    <location>
        <begin position="169"/>
        <end position="190"/>
    </location>
</feature>
<keyword evidence="4" id="KW-1185">Reference proteome</keyword>
<dbReference type="Proteomes" id="UP000790347">
    <property type="component" value="Unassembled WGS sequence"/>
</dbReference>